<evidence type="ECO:0000256" key="6">
    <source>
        <dbReference type="ARBA" id="ARBA00023004"/>
    </source>
</evidence>
<keyword evidence="7" id="KW-0411">Iron-sulfur</keyword>
<evidence type="ECO:0000313" key="12">
    <source>
        <dbReference type="Proteomes" id="UP000427769"/>
    </source>
</evidence>
<proteinExistence type="inferred from homology"/>
<dbReference type="GO" id="GO:0046872">
    <property type="term" value="F:metal ion binding"/>
    <property type="evidence" value="ECO:0007669"/>
    <property type="project" value="UniProtKB-KW"/>
</dbReference>
<name>A0A5K7ZEF8_9BACT</name>
<dbReference type="PANTHER" id="PTHR30038">
    <property type="entry name" value="ALDEHYDE FERREDOXIN OXIDOREDUCTASE"/>
    <property type="match status" value="1"/>
</dbReference>
<comment type="similarity">
    <text evidence="2">Belongs to the AOR/FOR family.</text>
</comment>
<evidence type="ECO:0000313" key="11">
    <source>
        <dbReference type="EMBL" id="BBO78539.1"/>
    </source>
</evidence>
<evidence type="ECO:0000256" key="3">
    <source>
        <dbReference type="ARBA" id="ARBA00022485"/>
    </source>
</evidence>
<evidence type="ECO:0000256" key="4">
    <source>
        <dbReference type="ARBA" id="ARBA00022723"/>
    </source>
</evidence>
<evidence type="ECO:0000256" key="1">
    <source>
        <dbReference type="ARBA" id="ARBA00001966"/>
    </source>
</evidence>
<dbReference type="InterPro" id="IPR036503">
    <property type="entry name" value="Ald_Fedxn_OxRdtase_N_sf"/>
</dbReference>
<sequence length="659" mass="71146">MALQTLNGIRRPDELPDGQGGSGGDLSEGSSTIDEREIMETIVGTSNRILEVNLSDRTRHVITVTEEDRKLYLGGKGLGLKLIHERLAPGVDPLGPDNLLVFMMGVMMGTGAPCSGRFAALTKSPLTGIMLSSSCGGPFGMALKTAGYDGLVIGGRSEAPVYLNIDADRVAFEDASELWGLDTRETQARLADGKKSGVMAIGPAGENRVLFANVASGHRFLGRGGMGAVMGAKNLKAVMAIGGRYKIQPHDSARFKAVSHKAGRQVDANHFTGHAYRNFGTAANVNLCNQGGILPVSNFRGGTHQRAGEVSGETMQKKYNTRPSTCLPCRILCGHKGTYPDGSVRQIPEYETTSLLGPNIGIFDTEKISEWNDLCGAMGLDTISTGATLAWVMEAGERNLRPTDLSFGSPAGISDTIRAIAHRQGQGDELAQGTRRLAAKYGGADFAIQIKGLDMAGYDPRGAWGQGLSYAVANRGACHLSATTFSLEVFMGFLNPYTTRAKAHFVKYFENLFAAVNSLHVCQFTAFAYVLEEPIVKYTPKGMLRLTMQYLPRIAQNLIFIPTLTGLYNSVTGLSVSQAQFLAAGERIHTLERLMNTREGISRKDDTLPVRFLREGRGCDPKKRTVPLETMLDAYYRLRGFDSRGIPKTETLSRLGLTG</sequence>
<keyword evidence="12" id="KW-1185">Reference proteome</keyword>
<dbReference type="SUPFAM" id="SSF56228">
    <property type="entry name" value="Aldehyde ferredoxin oxidoreductase, N-terminal domain"/>
    <property type="match status" value="1"/>
</dbReference>
<dbReference type="Pfam" id="PF02730">
    <property type="entry name" value="AFOR_N"/>
    <property type="match status" value="1"/>
</dbReference>
<dbReference type="SMART" id="SM00790">
    <property type="entry name" value="AFOR_N"/>
    <property type="match status" value="1"/>
</dbReference>
<dbReference type="RefSeq" id="WP_231715598.1">
    <property type="nucleotide sequence ID" value="NZ_AP021875.1"/>
</dbReference>
<dbReference type="KEGG" id="dwd:DSCW_59560"/>
<dbReference type="Gene3D" id="1.10.569.10">
    <property type="entry name" value="Aldehyde Ferredoxin Oxidoreductase Protein, subunit A, domain 2"/>
    <property type="match status" value="1"/>
</dbReference>
<evidence type="ECO:0000256" key="8">
    <source>
        <dbReference type="ARBA" id="ARBA00049934"/>
    </source>
</evidence>
<keyword evidence="6" id="KW-0408">Iron</keyword>
<dbReference type="GO" id="GO:0016625">
    <property type="term" value="F:oxidoreductase activity, acting on the aldehyde or oxo group of donors, iron-sulfur protein as acceptor"/>
    <property type="evidence" value="ECO:0007669"/>
    <property type="project" value="InterPro"/>
</dbReference>
<keyword evidence="3" id="KW-0004">4Fe-4S</keyword>
<comment type="cofactor">
    <cofactor evidence="8">
        <name>tungstopterin</name>
        <dbReference type="ChEBI" id="CHEBI:30402"/>
    </cofactor>
</comment>
<dbReference type="Pfam" id="PF01314">
    <property type="entry name" value="AFOR_C"/>
    <property type="match status" value="1"/>
</dbReference>
<dbReference type="InterPro" id="IPR013985">
    <property type="entry name" value="Ald_Fedxn_OxRdtase_dom3"/>
</dbReference>
<evidence type="ECO:0000259" key="10">
    <source>
        <dbReference type="SMART" id="SM00790"/>
    </source>
</evidence>
<dbReference type="AlphaFoldDB" id="A0A5K7ZEF8"/>
<dbReference type="InterPro" id="IPR013984">
    <property type="entry name" value="Ald_Fedxn_OxRdtase_dom2"/>
</dbReference>
<evidence type="ECO:0000256" key="2">
    <source>
        <dbReference type="ARBA" id="ARBA00011032"/>
    </source>
</evidence>
<dbReference type="GO" id="GO:0009055">
    <property type="term" value="F:electron transfer activity"/>
    <property type="evidence" value="ECO:0007669"/>
    <property type="project" value="InterPro"/>
</dbReference>
<dbReference type="InterPro" id="IPR013983">
    <property type="entry name" value="Ald_Fedxn_OxRdtase_N"/>
</dbReference>
<gene>
    <name evidence="11" type="ORF">DSCW_59560</name>
</gene>
<dbReference type="PANTHER" id="PTHR30038:SF0">
    <property type="entry name" value="TUNGSTEN-CONTAINING ALDEHYDE FERREDOXIN OXIDOREDUCTASE"/>
    <property type="match status" value="1"/>
</dbReference>
<dbReference type="SUPFAM" id="SSF48310">
    <property type="entry name" value="Aldehyde ferredoxin oxidoreductase, C-terminal domains"/>
    <property type="match status" value="1"/>
</dbReference>
<feature type="domain" description="Aldehyde ferredoxin oxidoreductase N-terminal" evidence="10">
    <location>
        <begin position="47"/>
        <end position="244"/>
    </location>
</feature>
<dbReference type="EMBL" id="AP021875">
    <property type="protein sequence ID" value="BBO78539.1"/>
    <property type="molecule type" value="Genomic_DNA"/>
</dbReference>
<evidence type="ECO:0000256" key="7">
    <source>
        <dbReference type="ARBA" id="ARBA00023014"/>
    </source>
</evidence>
<keyword evidence="4" id="KW-0479">Metal-binding</keyword>
<evidence type="ECO:0000256" key="5">
    <source>
        <dbReference type="ARBA" id="ARBA00023002"/>
    </source>
</evidence>
<accession>A0A5K7ZEF8</accession>
<feature type="region of interest" description="Disordered" evidence="9">
    <location>
        <begin position="1"/>
        <end position="34"/>
    </location>
</feature>
<evidence type="ECO:0000256" key="9">
    <source>
        <dbReference type="SAM" id="MobiDB-lite"/>
    </source>
</evidence>
<protein>
    <submittedName>
        <fullName evidence="11">Aldehyde ferredoxin oxidoreductase</fullName>
    </submittedName>
</protein>
<dbReference type="InterPro" id="IPR036021">
    <property type="entry name" value="Tungsten_al_ferr_oxy-like_C"/>
</dbReference>
<comment type="cofactor">
    <cofactor evidence="1">
        <name>[4Fe-4S] cluster</name>
        <dbReference type="ChEBI" id="CHEBI:49883"/>
    </cofactor>
</comment>
<dbReference type="InterPro" id="IPR051919">
    <property type="entry name" value="W-dependent_AOR"/>
</dbReference>
<organism evidence="11 12">
    <name type="scientific">Desulfosarcina widdelii</name>
    <dbReference type="NCBI Taxonomy" id="947919"/>
    <lineage>
        <taxon>Bacteria</taxon>
        <taxon>Pseudomonadati</taxon>
        <taxon>Thermodesulfobacteriota</taxon>
        <taxon>Desulfobacteria</taxon>
        <taxon>Desulfobacterales</taxon>
        <taxon>Desulfosarcinaceae</taxon>
        <taxon>Desulfosarcina</taxon>
    </lineage>
</organism>
<keyword evidence="5" id="KW-0560">Oxidoreductase</keyword>
<dbReference type="Gene3D" id="3.60.9.10">
    <property type="entry name" value="Aldehyde ferredoxin oxidoreductase, N-terminal domain"/>
    <property type="match status" value="1"/>
</dbReference>
<dbReference type="Proteomes" id="UP000427769">
    <property type="component" value="Chromosome"/>
</dbReference>
<dbReference type="Gene3D" id="1.10.599.10">
    <property type="entry name" value="Aldehyde Ferredoxin Oxidoreductase Protein, subunit A, domain 3"/>
    <property type="match status" value="1"/>
</dbReference>
<dbReference type="InterPro" id="IPR001203">
    <property type="entry name" value="OxRdtase_Ald_Fedxn_C"/>
</dbReference>
<dbReference type="GO" id="GO:0051539">
    <property type="term" value="F:4 iron, 4 sulfur cluster binding"/>
    <property type="evidence" value="ECO:0007669"/>
    <property type="project" value="UniProtKB-KW"/>
</dbReference>
<reference evidence="11 12" key="1">
    <citation type="submission" date="2019-11" db="EMBL/GenBank/DDBJ databases">
        <title>Comparative genomics of hydrocarbon-degrading Desulfosarcina strains.</title>
        <authorList>
            <person name="Watanabe M."/>
            <person name="Kojima H."/>
            <person name="Fukui M."/>
        </authorList>
    </citation>
    <scope>NUCLEOTIDE SEQUENCE [LARGE SCALE GENOMIC DNA]</scope>
    <source>
        <strain evidence="11 12">PP31</strain>
    </source>
</reference>